<dbReference type="OrthoDB" id="983065at2"/>
<evidence type="ECO:0000313" key="2">
    <source>
        <dbReference type="Proteomes" id="UP000318833"/>
    </source>
</evidence>
<name>A0A554VPL5_9FLAO</name>
<dbReference type="Proteomes" id="UP000318833">
    <property type="component" value="Unassembled WGS sequence"/>
</dbReference>
<protein>
    <submittedName>
        <fullName evidence="1">Uncharacterized protein</fullName>
    </submittedName>
</protein>
<evidence type="ECO:0000313" key="1">
    <source>
        <dbReference type="EMBL" id="TSE10414.1"/>
    </source>
</evidence>
<reference evidence="1 2" key="1">
    <citation type="submission" date="2019-07" db="EMBL/GenBank/DDBJ databases">
        <title>The draft genome sequence of Aquimarina algiphila M91.</title>
        <authorList>
            <person name="Meng X."/>
        </authorList>
    </citation>
    <scope>NUCLEOTIDE SEQUENCE [LARGE SCALE GENOMIC DNA]</scope>
    <source>
        <strain evidence="1 2">M91</strain>
    </source>
</reference>
<proteinExistence type="predicted"/>
<accession>A0A554VPL5</accession>
<organism evidence="1 2">
    <name type="scientific">Aquimarina algiphila</name>
    <dbReference type="NCBI Taxonomy" id="2047982"/>
    <lineage>
        <taxon>Bacteria</taxon>
        <taxon>Pseudomonadati</taxon>
        <taxon>Bacteroidota</taxon>
        <taxon>Flavobacteriia</taxon>
        <taxon>Flavobacteriales</taxon>
        <taxon>Flavobacteriaceae</taxon>
        <taxon>Aquimarina</taxon>
    </lineage>
</organism>
<dbReference type="RefSeq" id="WP_143915694.1">
    <property type="nucleotide sequence ID" value="NZ_CANLVC010000010.1"/>
</dbReference>
<gene>
    <name evidence="1" type="ORF">FOF46_05095</name>
</gene>
<dbReference type="EMBL" id="VLNR01000007">
    <property type="protein sequence ID" value="TSE10414.1"/>
    <property type="molecule type" value="Genomic_DNA"/>
</dbReference>
<comment type="caution">
    <text evidence="1">The sequence shown here is derived from an EMBL/GenBank/DDBJ whole genome shotgun (WGS) entry which is preliminary data.</text>
</comment>
<dbReference type="AlphaFoldDB" id="A0A554VPL5"/>
<sequence length="75" mass="8519">MNSENTMKSVEQKKIHLSLSLGSINQILAALGSMPYIQVYELIQNIKVQTELALNDHKVQSDKEMNEYEHKTANS</sequence>
<keyword evidence="2" id="KW-1185">Reference proteome</keyword>